<keyword evidence="7" id="KW-1185">Reference proteome</keyword>
<dbReference type="InterPro" id="IPR007963">
    <property type="entry name" value="Peptidase_M61_catalytic"/>
</dbReference>
<evidence type="ECO:0000256" key="1">
    <source>
        <dbReference type="SAM" id="MobiDB-lite"/>
    </source>
</evidence>
<feature type="signal peptide" evidence="2">
    <location>
        <begin position="1"/>
        <end position="22"/>
    </location>
</feature>
<reference evidence="6 7" key="1">
    <citation type="journal article" date="2018" name="Arch. Microbiol.">
        <title>Hymenobacter segetis sp. nov., isolated from soil.</title>
        <authorList>
            <person name="Ten L.N."/>
            <person name="Lim S.J."/>
            <person name="Kim B.O."/>
            <person name="Kang I.K."/>
            <person name="Jung H.Y."/>
        </authorList>
    </citation>
    <scope>NUCLEOTIDE SEQUENCE [LARGE SCALE GENOMIC DNA]</scope>
    <source>
        <strain evidence="6 7">S7-3-11</strain>
    </source>
</reference>
<dbReference type="Gene3D" id="1.10.390.10">
    <property type="entry name" value="Neutral Protease Domain 2"/>
    <property type="match status" value="1"/>
</dbReference>
<evidence type="ECO:0000259" key="5">
    <source>
        <dbReference type="Pfam" id="PF17899"/>
    </source>
</evidence>
<dbReference type="RefSeq" id="WP_342297272.1">
    <property type="nucleotide sequence ID" value="NZ_JBCEVZ010000015.1"/>
</dbReference>
<feature type="chain" id="PRO_5045766737" evidence="2">
    <location>
        <begin position="23"/>
        <end position="704"/>
    </location>
</feature>
<dbReference type="Pfam" id="PF17899">
    <property type="entry name" value="Peptidase_M61_N"/>
    <property type="match status" value="1"/>
</dbReference>
<evidence type="ECO:0000256" key="2">
    <source>
        <dbReference type="SAM" id="SignalP"/>
    </source>
</evidence>
<accession>A0ABU9LW42</accession>
<gene>
    <name evidence="6" type="ORF">AAFH49_08370</name>
</gene>
<evidence type="ECO:0000259" key="4">
    <source>
        <dbReference type="Pfam" id="PF13180"/>
    </source>
</evidence>
<evidence type="ECO:0000313" key="6">
    <source>
        <dbReference type="EMBL" id="MEL5994219.1"/>
    </source>
</evidence>
<sequence>MKHTVTTAILFSLGLGAFQAQAQVKPAPGKPLPAKAAPAAVKPAPAKPFAVKPGIAKPAPVKPAPGKPVPAKPAAPKPAPVSAAPVVPAPAAAPVAAPAPAPTPAKADTGPAVRYTMAFPNAVHHEAKVTATFAGLTGGGPLHVRMARSSPGRYAIHDFAKNVYYVVATDGANHPLPLNRPDPYGWDVMPAADGTVVFSYTLYGDQTDGTNVGIDQQHAHLNLPAALCYATGLEGRATEIKFDLPATWKVASQLRQGSDKSVFTAPNMQYMMDSPVSLGPQQVLSWQEGDQTIELATLYMGPASEVDAYAKKIQKVVKEEKAVFGELPTFDFARYTFVADYLSQAKGDGMEHRNSTSVTSPRTLKDEDATKNLGTVAHEFFHAWNVERLRPKDLEPFDFQRVNMSDNLWFAEGFTQYYGRLALRRAKLIEDEDFYDDISRWVNLRQNSPGARYASAIDMSRQAAYTDGAGTGAPMNLVNTNLSYYDQGAGIALVLDLQLRQHHRSSLDKFMQAMWLQYGKKQAGYAPTNPYTTRDLQRVLGEVSKDTVFASRFFRQYVYGREQPRFSENLLVAGLAVIPTRALGAALPSQVEFDEEGRCLVAYNTQIGSGLYKAGIDRGDQIVVLDGQTIKSSGDLDGVLHKHSPSDVVFVKVKTRGGVERTTQLILAEDPNVQVKPVESVEKMVLSPAQKVLREAWLASQASN</sequence>
<dbReference type="EMBL" id="JBCEVZ010000015">
    <property type="protein sequence ID" value="MEL5994219.1"/>
    <property type="molecule type" value="Genomic_DNA"/>
</dbReference>
<keyword evidence="2" id="KW-0732">Signal</keyword>
<dbReference type="Gene3D" id="2.60.40.3650">
    <property type="match status" value="1"/>
</dbReference>
<dbReference type="InterPro" id="IPR040756">
    <property type="entry name" value="Peptidase_M61_N"/>
</dbReference>
<feature type="domain" description="Peptidase M61 catalytic" evidence="3">
    <location>
        <begin position="372"/>
        <end position="489"/>
    </location>
</feature>
<dbReference type="Proteomes" id="UP001479606">
    <property type="component" value="Unassembled WGS sequence"/>
</dbReference>
<dbReference type="Gene3D" id="2.30.42.10">
    <property type="match status" value="1"/>
</dbReference>
<feature type="compositionally biased region" description="Pro residues" evidence="1">
    <location>
        <begin position="60"/>
        <end position="79"/>
    </location>
</feature>
<dbReference type="Pfam" id="PF13180">
    <property type="entry name" value="PDZ_2"/>
    <property type="match status" value="1"/>
</dbReference>
<protein>
    <submittedName>
        <fullName evidence="6">PDZ domain-containing protein</fullName>
    </submittedName>
</protein>
<dbReference type="SUPFAM" id="SSF50156">
    <property type="entry name" value="PDZ domain-like"/>
    <property type="match status" value="1"/>
</dbReference>
<feature type="domain" description="Peptidase M61 N-terminal" evidence="5">
    <location>
        <begin position="114"/>
        <end position="279"/>
    </location>
</feature>
<name>A0ABU9LW42_9BACT</name>
<feature type="domain" description="PDZ" evidence="4">
    <location>
        <begin position="611"/>
        <end position="665"/>
    </location>
</feature>
<evidence type="ECO:0000313" key="7">
    <source>
        <dbReference type="Proteomes" id="UP001479606"/>
    </source>
</evidence>
<proteinExistence type="predicted"/>
<dbReference type="InterPro" id="IPR027268">
    <property type="entry name" value="Peptidase_M4/M1_CTD_sf"/>
</dbReference>
<organism evidence="6 7">
    <name type="scientific">Hymenobacter segetis</name>
    <dbReference type="NCBI Taxonomy" id="2025509"/>
    <lineage>
        <taxon>Bacteria</taxon>
        <taxon>Pseudomonadati</taxon>
        <taxon>Bacteroidota</taxon>
        <taxon>Cytophagia</taxon>
        <taxon>Cytophagales</taxon>
        <taxon>Hymenobacteraceae</taxon>
        <taxon>Hymenobacter</taxon>
    </lineage>
</organism>
<feature type="region of interest" description="Disordered" evidence="1">
    <location>
        <begin position="60"/>
        <end position="83"/>
    </location>
</feature>
<comment type="caution">
    <text evidence="6">The sequence shown here is derived from an EMBL/GenBank/DDBJ whole genome shotgun (WGS) entry which is preliminary data.</text>
</comment>
<evidence type="ECO:0000259" key="3">
    <source>
        <dbReference type="Pfam" id="PF05299"/>
    </source>
</evidence>
<dbReference type="SUPFAM" id="SSF55486">
    <property type="entry name" value="Metalloproteases ('zincins'), catalytic domain"/>
    <property type="match status" value="1"/>
</dbReference>
<dbReference type="Pfam" id="PF05299">
    <property type="entry name" value="Peptidase_M61"/>
    <property type="match status" value="1"/>
</dbReference>
<dbReference type="InterPro" id="IPR001478">
    <property type="entry name" value="PDZ"/>
</dbReference>
<dbReference type="InterPro" id="IPR036034">
    <property type="entry name" value="PDZ_sf"/>
</dbReference>